<dbReference type="SUPFAM" id="SSF116726">
    <property type="entry name" value="TrkA C-terminal domain-like"/>
    <property type="match status" value="2"/>
</dbReference>
<evidence type="ECO:0000313" key="9">
    <source>
        <dbReference type="EMBL" id="SOD99488.1"/>
    </source>
</evidence>
<dbReference type="EMBL" id="OCNJ01000009">
    <property type="protein sequence ID" value="SOD99488.1"/>
    <property type="molecule type" value="Genomic_DNA"/>
</dbReference>
<evidence type="ECO:0000259" key="8">
    <source>
        <dbReference type="PROSITE" id="PS51202"/>
    </source>
</evidence>
<evidence type="ECO:0000256" key="3">
    <source>
        <dbReference type="ARBA" id="ARBA00022692"/>
    </source>
</evidence>
<feature type="transmembrane region" description="Helical" evidence="7">
    <location>
        <begin position="135"/>
        <end position="152"/>
    </location>
</feature>
<feature type="transmembrane region" description="Helical" evidence="7">
    <location>
        <begin position="384"/>
        <end position="403"/>
    </location>
</feature>
<evidence type="ECO:0000256" key="7">
    <source>
        <dbReference type="SAM" id="Phobius"/>
    </source>
</evidence>
<feature type="domain" description="RCK C-terminal" evidence="8">
    <location>
        <begin position="204"/>
        <end position="282"/>
    </location>
</feature>
<dbReference type="Pfam" id="PF02080">
    <property type="entry name" value="TrkA_C"/>
    <property type="match status" value="1"/>
</dbReference>
<feature type="transmembrane region" description="Helical" evidence="7">
    <location>
        <begin position="554"/>
        <end position="572"/>
    </location>
</feature>
<feature type="transmembrane region" description="Helical" evidence="7">
    <location>
        <begin position="435"/>
        <end position="462"/>
    </location>
</feature>
<dbReference type="GO" id="GO:0008324">
    <property type="term" value="F:monoatomic cation transmembrane transporter activity"/>
    <property type="evidence" value="ECO:0007669"/>
    <property type="project" value="InterPro"/>
</dbReference>
<accession>A0A286GVD4</accession>
<feature type="transmembrane region" description="Helical" evidence="7">
    <location>
        <begin position="474"/>
        <end position="503"/>
    </location>
</feature>
<feature type="transmembrane region" description="Helical" evidence="7">
    <location>
        <begin position="172"/>
        <end position="194"/>
    </location>
</feature>
<organism evidence="9 10">
    <name type="scientific">Caenispirillum bisanense</name>
    <dbReference type="NCBI Taxonomy" id="414052"/>
    <lineage>
        <taxon>Bacteria</taxon>
        <taxon>Pseudomonadati</taxon>
        <taxon>Pseudomonadota</taxon>
        <taxon>Alphaproteobacteria</taxon>
        <taxon>Rhodospirillales</taxon>
        <taxon>Novispirillaceae</taxon>
        <taxon>Caenispirillum</taxon>
    </lineage>
</organism>
<dbReference type="Pfam" id="PF03600">
    <property type="entry name" value="CitMHS"/>
    <property type="match status" value="1"/>
</dbReference>
<dbReference type="PANTHER" id="PTHR43652">
    <property type="entry name" value="BASIC AMINO ACID ANTIPORTER YFCC-RELATED"/>
    <property type="match status" value="1"/>
</dbReference>
<protein>
    <submittedName>
        <fullName evidence="9">Di- and tricarboxylate transporter</fullName>
    </submittedName>
</protein>
<proteinExistence type="predicted"/>
<dbReference type="PRINTS" id="PR00173">
    <property type="entry name" value="EDTRNSPORT"/>
</dbReference>
<feature type="transmembrane region" description="Helical" evidence="7">
    <location>
        <begin position="91"/>
        <end position="123"/>
    </location>
</feature>
<evidence type="ECO:0000256" key="5">
    <source>
        <dbReference type="ARBA" id="ARBA00022989"/>
    </source>
</evidence>
<dbReference type="GO" id="GO:0005886">
    <property type="term" value="C:plasma membrane"/>
    <property type="evidence" value="ECO:0007669"/>
    <property type="project" value="TreeGrafter"/>
</dbReference>
<keyword evidence="6 7" id="KW-0472">Membrane</keyword>
<feature type="transmembrane region" description="Helical" evidence="7">
    <location>
        <begin position="53"/>
        <end position="71"/>
    </location>
</feature>
<dbReference type="Proteomes" id="UP000219621">
    <property type="component" value="Unassembled WGS sequence"/>
</dbReference>
<feature type="domain" description="RCK C-terminal" evidence="8">
    <location>
        <begin position="283"/>
        <end position="370"/>
    </location>
</feature>
<dbReference type="RefSeq" id="WP_097280701.1">
    <property type="nucleotide sequence ID" value="NZ_OCNJ01000009.1"/>
</dbReference>
<dbReference type="InterPro" id="IPR036721">
    <property type="entry name" value="RCK_C_sf"/>
</dbReference>
<evidence type="ECO:0000256" key="2">
    <source>
        <dbReference type="ARBA" id="ARBA00022448"/>
    </source>
</evidence>
<keyword evidence="4" id="KW-0677">Repeat</keyword>
<feature type="transmembrane region" description="Helical" evidence="7">
    <location>
        <begin position="409"/>
        <end position="428"/>
    </location>
</feature>
<evidence type="ECO:0000256" key="4">
    <source>
        <dbReference type="ARBA" id="ARBA00022737"/>
    </source>
</evidence>
<name>A0A286GVD4_9PROT</name>
<keyword evidence="10" id="KW-1185">Reference proteome</keyword>
<dbReference type="InterPro" id="IPR006037">
    <property type="entry name" value="RCK_C"/>
</dbReference>
<keyword evidence="3 7" id="KW-0812">Transmembrane</keyword>
<sequence length="573" mass="57969">MTTDQILILALLLATLAALAAHRWRHDVVAVTALLAGVGLGLVPAAEAFSGFANAAVVTVAAILVLGRTLVQSGALDPLVGRIGGLPGGETGLVAALCAVAAFSSAFMNNVGALAMMMPVALAVAARRGLAPAKVLMPVSFATLLGGMTTLIGTPPNLLISQVREQAVGEPFAVFAFTPYAAPVAVVGLVWLALAGWRLTPDRTPAAEAPAYDVGRYQSELTIPAGSPLVGTALPDLPPVLGVHGVLRGGARVFARPAAVTIAAGDVLLAEAGLDTMERLAAEGTVALGGIEEPADFVEMVVTPGSVVLGSALGTLHAEDRWGVAVVAVARNGRRYEGRLADLTLAVGDVLLLHGPAEQAVQAADDLACLPLARRPISMSRRRPRTTVALFGAALAAAASGLVPPEIAFTAAVVALVLAGILPIGDVYRRIDWSVVVMLAALVPLGGALAATGAAATLAHAALDLAQGAGPTALLAMTFAFTVLVTPVLNNVATVIVVAPIVVSLATQAGLPVDPFLIVVAIGASADFLTPFGHHNNTIIMAPGGYRFGDYWRPGLPLVVLTGVVAVALLSIA</sequence>
<evidence type="ECO:0000256" key="6">
    <source>
        <dbReference type="ARBA" id="ARBA00023136"/>
    </source>
</evidence>
<feature type="transmembrane region" description="Helical" evidence="7">
    <location>
        <begin position="30"/>
        <end position="46"/>
    </location>
</feature>
<dbReference type="PANTHER" id="PTHR43652:SF2">
    <property type="entry name" value="BASIC AMINO ACID ANTIPORTER YFCC-RELATED"/>
    <property type="match status" value="1"/>
</dbReference>
<evidence type="ECO:0000256" key="1">
    <source>
        <dbReference type="ARBA" id="ARBA00004141"/>
    </source>
</evidence>
<dbReference type="OrthoDB" id="9809303at2"/>
<gene>
    <name evidence="9" type="ORF">SAMN05421508_10930</name>
</gene>
<dbReference type="GO" id="GO:0006813">
    <property type="term" value="P:potassium ion transport"/>
    <property type="evidence" value="ECO:0007669"/>
    <property type="project" value="InterPro"/>
</dbReference>
<dbReference type="PROSITE" id="PS51202">
    <property type="entry name" value="RCK_C"/>
    <property type="match status" value="2"/>
</dbReference>
<dbReference type="Gene3D" id="3.30.70.1450">
    <property type="entry name" value="Regulator of K+ conductance, C-terminal domain"/>
    <property type="match status" value="2"/>
</dbReference>
<comment type="subcellular location">
    <subcellularLocation>
        <location evidence="1">Membrane</location>
        <topology evidence="1">Multi-pass membrane protein</topology>
    </subcellularLocation>
</comment>
<keyword evidence="5 7" id="KW-1133">Transmembrane helix</keyword>
<dbReference type="AlphaFoldDB" id="A0A286GVD4"/>
<dbReference type="InterPro" id="IPR051679">
    <property type="entry name" value="DASS-Related_Transporters"/>
</dbReference>
<reference evidence="9 10" key="1">
    <citation type="submission" date="2017-09" db="EMBL/GenBank/DDBJ databases">
        <authorList>
            <person name="Ehlers B."/>
            <person name="Leendertz F.H."/>
        </authorList>
    </citation>
    <scope>NUCLEOTIDE SEQUENCE [LARGE SCALE GENOMIC DNA]</scope>
    <source>
        <strain evidence="9 10">USBA 140</strain>
    </source>
</reference>
<keyword evidence="2" id="KW-0813">Transport</keyword>
<dbReference type="InterPro" id="IPR004680">
    <property type="entry name" value="Cit_transptr-like_dom"/>
</dbReference>
<evidence type="ECO:0000313" key="10">
    <source>
        <dbReference type="Proteomes" id="UP000219621"/>
    </source>
</evidence>